<dbReference type="AlphaFoldDB" id="A0A9N8JN81"/>
<dbReference type="Proteomes" id="UP000714618">
    <property type="component" value="Unassembled WGS sequence"/>
</dbReference>
<evidence type="ECO:0000313" key="3">
    <source>
        <dbReference type="Proteomes" id="UP000714618"/>
    </source>
</evidence>
<protein>
    <submittedName>
        <fullName evidence="2">Uncharacterized protein</fullName>
    </submittedName>
</protein>
<sequence length="121" mass="14000">MAQLLRHALSVLQYVKARSTHHRHLLTVISDQYINAIALKALKWKYYICYCVFLAFEVAVIYLFLVETRYTPLEEIAKFFDGEDRTLDVAAVANEQVKHDEDGDVKEKGLTVQQVEIIEKV</sequence>
<proteinExistence type="predicted"/>
<comment type="caution">
    <text evidence="2">The sequence shown here is derived from an EMBL/GenBank/DDBJ whole genome shotgun (WGS) entry which is preliminary data.</text>
</comment>
<keyword evidence="1" id="KW-0812">Transmembrane</keyword>
<reference evidence="2" key="1">
    <citation type="submission" date="2020-06" db="EMBL/GenBank/DDBJ databases">
        <authorList>
            <person name="Onetto C."/>
        </authorList>
    </citation>
    <scope>NUCLEOTIDE SEQUENCE</scope>
</reference>
<dbReference type="InterPro" id="IPR036259">
    <property type="entry name" value="MFS_trans_sf"/>
</dbReference>
<keyword evidence="3" id="KW-1185">Reference proteome</keyword>
<dbReference type="EMBL" id="CAIJEO010000003">
    <property type="protein sequence ID" value="CAD0088189.1"/>
    <property type="molecule type" value="Genomic_DNA"/>
</dbReference>
<evidence type="ECO:0000313" key="2">
    <source>
        <dbReference type="EMBL" id="CAD0088189.1"/>
    </source>
</evidence>
<name>A0A9N8JN81_9PEZI</name>
<keyword evidence="1" id="KW-0472">Membrane</keyword>
<gene>
    <name evidence="2" type="ORF">AWRI4233_LOCUS1472</name>
</gene>
<evidence type="ECO:0000256" key="1">
    <source>
        <dbReference type="SAM" id="Phobius"/>
    </source>
</evidence>
<organism evidence="2 3">
    <name type="scientific">Aureobasidium mustum</name>
    <dbReference type="NCBI Taxonomy" id="2773714"/>
    <lineage>
        <taxon>Eukaryota</taxon>
        <taxon>Fungi</taxon>
        <taxon>Dikarya</taxon>
        <taxon>Ascomycota</taxon>
        <taxon>Pezizomycotina</taxon>
        <taxon>Dothideomycetes</taxon>
        <taxon>Dothideomycetidae</taxon>
        <taxon>Dothideales</taxon>
        <taxon>Saccotheciaceae</taxon>
        <taxon>Aureobasidium</taxon>
    </lineage>
</organism>
<feature type="transmembrane region" description="Helical" evidence="1">
    <location>
        <begin position="47"/>
        <end position="65"/>
    </location>
</feature>
<dbReference type="Gene3D" id="1.20.1250.20">
    <property type="entry name" value="MFS general substrate transporter like domains"/>
    <property type="match status" value="1"/>
</dbReference>
<keyword evidence="1" id="KW-1133">Transmembrane helix</keyword>
<accession>A0A9N8JN81</accession>
<dbReference type="OrthoDB" id="6133115at2759"/>